<dbReference type="HOGENOM" id="CLU_396745_0_0_10"/>
<dbReference type="SUPFAM" id="SSF48452">
    <property type="entry name" value="TPR-like"/>
    <property type="match status" value="1"/>
</dbReference>
<organism evidence="1 2">
    <name type="scientific">Kordia algicida OT-1</name>
    <dbReference type="NCBI Taxonomy" id="391587"/>
    <lineage>
        <taxon>Bacteria</taxon>
        <taxon>Pseudomonadati</taxon>
        <taxon>Bacteroidota</taxon>
        <taxon>Flavobacteriia</taxon>
        <taxon>Flavobacteriales</taxon>
        <taxon>Flavobacteriaceae</taxon>
        <taxon>Kordia</taxon>
    </lineage>
</organism>
<dbReference type="SUPFAM" id="SSF52266">
    <property type="entry name" value="SGNH hydrolase"/>
    <property type="match status" value="2"/>
</dbReference>
<keyword evidence="2" id="KW-1185">Reference proteome</keyword>
<dbReference type="EMBL" id="ABIB01000022">
    <property type="protein sequence ID" value="EDP94256.1"/>
    <property type="molecule type" value="Genomic_DNA"/>
</dbReference>
<comment type="caution">
    <text evidence="1">The sequence shown here is derived from an EMBL/GenBank/DDBJ whole genome shotgun (WGS) entry which is preliminary data.</text>
</comment>
<dbReference type="InterPro" id="IPR011990">
    <property type="entry name" value="TPR-like_helical_dom_sf"/>
</dbReference>
<sequence>MSRPSELHKAAATDLATLLPITEENKQKAFDLMEKLGYTKQQKEEATTTSDDPFKSHVGIYKPEVKDGKKYYHRDILLKDRWSYFADVQSIPPKSDKKRIVLLGESVTRGFLLDPEYTPAIVLDQLLNSNKDKFGYELVDLAETNLGMAGIKERYTQCMDLEPDMVIFLAGNNWREDLLIEIGESQDKQEALQERIQGEEGIAVAKPLIETYFSSIVDDFLAYVGDISKEKNVPVAFAIPEFNLLDCRSTPGERVVSELPYEKLKTWIEAKESAENHLASGDIDICISEAKKMVEIDPSHPYGFELLADCSIKKEAYKEARYYLEMARDTALFCRTNSKPRTFKIVQETILAKAGNHGIEVIDLPAIFKAHLEGKVPGRDLFLDYCHFSVTGIQVAMNAVYKVVLEQFNDTRSLHKDVTTIVPSNEVLALGHLFAAIHNAHWGQSYDILLHHCSESLSKWKDIAKTMVYYCDMISRGAANNVCKSLEKILEDNTKLDRYVHALVPARNMKNMELELVDAMTTVLKSNGVDITNYLLKIRLDEHNIKNRRINLLQNYYHATSYDEYQGQKTAFLQARDTSSDFFFVTDAKSNAELCISLRIPRIINENDEQVTVCVNDTEVTKIGVNSKWQTYTIKVPSEALQNGMNVCKIKWPLVATTKEDQDNNSSTAILDAAFRVFGEICNMTVSGM</sequence>
<dbReference type="Proteomes" id="UP000002945">
    <property type="component" value="Unassembled WGS sequence"/>
</dbReference>
<name>A9EDC6_9FLAO</name>
<reference evidence="1 2" key="1">
    <citation type="journal article" date="2011" name="J. Bacteriol.">
        <title>Genome sequence of the algicidal bacterium Kordia algicida OT-1.</title>
        <authorList>
            <person name="Lee H.S."/>
            <person name="Kang S.G."/>
            <person name="Kwon K.K."/>
            <person name="Lee J.H."/>
            <person name="Kim S.J."/>
        </authorList>
    </citation>
    <scope>NUCLEOTIDE SEQUENCE [LARGE SCALE GENOMIC DNA]</scope>
    <source>
        <strain evidence="1 2">OT-1</strain>
    </source>
</reference>
<dbReference type="OrthoDB" id="9046326at2"/>
<evidence type="ECO:0000313" key="2">
    <source>
        <dbReference type="Proteomes" id="UP000002945"/>
    </source>
</evidence>
<dbReference type="AlphaFoldDB" id="A9EDC6"/>
<dbReference type="eggNOG" id="ENOG5030P4V">
    <property type="taxonomic scope" value="Bacteria"/>
</dbReference>
<dbReference type="RefSeq" id="WP_007094838.1">
    <property type="nucleotide sequence ID" value="NZ_CP142125.1"/>
</dbReference>
<gene>
    <name evidence="1" type="ORF">KAOT1_11442</name>
</gene>
<dbReference type="STRING" id="391587.KAOT1_11442"/>
<evidence type="ECO:0008006" key="3">
    <source>
        <dbReference type="Google" id="ProtNLM"/>
    </source>
</evidence>
<proteinExistence type="predicted"/>
<protein>
    <recommendedName>
        <fullName evidence="3">SGNH hydrolase-type esterase domain-containing protein</fullName>
    </recommendedName>
</protein>
<accession>A9EDC6</accession>
<evidence type="ECO:0000313" key="1">
    <source>
        <dbReference type="EMBL" id="EDP94256.1"/>
    </source>
</evidence>
<dbReference type="Gene3D" id="1.25.40.10">
    <property type="entry name" value="Tetratricopeptide repeat domain"/>
    <property type="match status" value="1"/>
</dbReference>